<dbReference type="AlphaFoldDB" id="A0A9N9RE51"/>
<organism evidence="2 3">
    <name type="scientific">Diatraea saccharalis</name>
    <name type="common">sugarcane borer</name>
    <dbReference type="NCBI Taxonomy" id="40085"/>
    <lineage>
        <taxon>Eukaryota</taxon>
        <taxon>Metazoa</taxon>
        <taxon>Ecdysozoa</taxon>
        <taxon>Arthropoda</taxon>
        <taxon>Hexapoda</taxon>
        <taxon>Insecta</taxon>
        <taxon>Pterygota</taxon>
        <taxon>Neoptera</taxon>
        <taxon>Endopterygota</taxon>
        <taxon>Lepidoptera</taxon>
        <taxon>Glossata</taxon>
        <taxon>Ditrysia</taxon>
        <taxon>Pyraloidea</taxon>
        <taxon>Crambidae</taxon>
        <taxon>Crambinae</taxon>
        <taxon>Diatraea</taxon>
    </lineage>
</organism>
<proteinExistence type="predicted"/>
<feature type="coiled-coil region" evidence="1">
    <location>
        <begin position="82"/>
        <end position="151"/>
    </location>
</feature>
<reference evidence="2" key="2">
    <citation type="submission" date="2022-10" db="EMBL/GenBank/DDBJ databases">
        <authorList>
            <consortium name="ENA_rothamsted_submissions"/>
            <consortium name="culmorum"/>
            <person name="King R."/>
        </authorList>
    </citation>
    <scope>NUCLEOTIDE SEQUENCE</scope>
</reference>
<keyword evidence="1" id="KW-0175">Coiled coil</keyword>
<dbReference type="EMBL" id="OU893338">
    <property type="protein sequence ID" value="CAG9794955.1"/>
    <property type="molecule type" value="Genomic_DNA"/>
</dbReference>
<evidence type="ECO:0000313" key="2">
    <source>
        <dbReference type="EMBL" id="CAG9794955.1"/>
    </source>
</evidence>
<evidence type="ECO:0000313" key="3">
    <source>
        <dbReference type="Proteomes" id="UP001153714"/>
    </source>
</evidence>
<accession>A0A9N9RE51</accession>
<evidence type="ECO:0000256" key="1">
    <source>
        <dbReference type="SAM" id="Coils"/>
    </source>
</evidence>
<gene>
    <name evidence="2" type="ORF">DIATSA_LOCUS12288</name>
</gene>
<protein>
    <submittedName>
        <fullName evidence="2">Uncharacterized protein</fullName>
    </submittedName>
</protein>
<reference evidence="2" key="1">
    <citation type="submission" date="2021-12" db="EMBL/GenBank/DDBJ databases">
        <authorList>
            <person name="King R."/>
        </authorList>
    </citation>
    <scope>NUCLEOTIDE SEQUENCE</scope>
</reference>
<keyword evidence="3" id="KW-1185">Reference proteome</keyword>
<sequence>MPLVSKSPPAASSTVALKDQSFMSLTRSDPNLSLTLEDDSIHVSQRIKRKRNDDNESALADNFKAEILNMFNEIKLGQITHASSLQSTKEDLMAQNNQLQESVEFMSRQYDELLNRIKKAEEDRDSDRKYIHFLEGKIENLERQNRIASLEIRNIPKKDKETKKDLVDTVVELGEIINVEIQPMEIKRYLPYPRQD</sequence>
<dbReference type="OrthoDB" id="7454255at2759"/>
<dbReference type="Proteomes" id="UP001153714">
    <property type="component" value="Chromosome 7"/>
</dbReference>
<name>A0A9N9RE51_9NEOP</name>